<evidence type="ECO:0000313" key="3">
    <source>
        <dbReference type="Proteomes" id="UP000321945"/>
    </source>
</evidence>
<protein>
    <submittedName>
        <fullName evidence="2">Uncharacterized protein</fullName>
    </submittedName>
</protein>
<proteinExistence type="predicted"/>
<dbReference type="OrthoDB" id="6028159at2"/>
<feature type="transmembrane region" description="Helical" evidence="1">
    <location>
        <begin position="38"/>
        <end position="60"/>
    </location>
</feature>
<organism evidence="2 3">
    <name type="scientific">Aequorivita lipolytica</name>
    <dbReference type="NCBI Taxonomy" id="153267"/>
    <lineage>
        <taxon>Bacteria</taxon>
        <taxon>Pseudomonadati</taxon>
        <taxon>Bacteroidota</taxon>
        <taxon>Flavobacteriia</taxon>
        <taxon>Flavobacteriales</taxon>
        <taxon>Flavobacteriaceae</taxon>
        <taxon>Aequorivita</taxon>
    </lineage>
</organism>
<gene>
    <name evidence="2" type="ORF">ESV24_08650</name>
</gene>
<sequence>MKEIKLYKTTAKGLKIIGLTIPFVVIGIWMITQDSPGTINYIMGWFGVCFFGLGIPVGLFQIFDKRPQIIINENGIWDRTTNQDEIKWEQIIVAYPIDIFGQKFVSIVADNTFIFKKKQYKWAAKINKQIGAQQLNLNLGQININVNTLNDLINKLSKSEKEERRNIIQSFKVNKVGSSLLGFQKAILYILSSIGLLMLTLTGLAAFWTIMIAMGVAALIARWYWGSNKDSKVRTYAETIAWFGFINMVLYLFTIKTYDHITESVGQKISTEAENYKNRYSKYPSGLETINIDGDLNLLEKYFANKIEYSLTDTDYELKLFDLFNKERIYDPKLQEWR</sequence>
<feature type="transmembrane region" description="Helical" evidence="1">
    <location>
        <begin position="12"/>
        <end position="32"/>
    </location>
</feature>
<keyword evidence="1" id="KW-0812">Transmembrane</keyword>
<accession>A0A5C6YQG8</accession>
<dbReference type="InterPro" id="IPR048136">
    <property type="entry name" value="STM3941-like"/>
</dbReference>
<evidence type="ECO:0000313" key="2">
    <source>
        <dbReference type="EMBL" id="TXD69104.1"/>
    </source>
</evidence>
<dbReference type="Proteomes" id="UP000321945">
    <property type="component" value="Unassembled WGS sequence"/>
</dbReference>
<evidence type="ECO:0000256" key="1">
    <source>
        <dbReference type="SAM" id="Phobius"/>
    </source>
</evidence>
<name>A0A5C6YQG8_9FLAO</name>
<keyword evidence="1" id="KW-1133">Transmembrane helix</keyword>
<feature type="transmembrane region" description="Helical" evidence="1">
    <location>
        <begin position="187"/>
        <end position="220"/>
    </location>
</feature>
<feature type="transmembrane region" description="Helical" evidence="1">
    <location>
        <begin position="240"/>
        <end position="258"/>
    </location>
</feature>
<dbReference type="AlphaFoldDB" id="A0A5C6YQG8"/>
<keyword evidence="3" id="KW-1185">Reference proteome</keyword>
<keyword evidence="1" id="KW-0472">Membrane</keyword>
<reference evidence="2 3" key="1">
    <citation type="submission" date="2019-08" db="EMBL/GenBank/DDBJ databases">
        <title>Genome of Aequorivita lipolytica Y10-2 (type strain).</title>
        <authorList>
            <person name="Bowman J.P."/>
        </authorList>
    </citation>
    <scope>NUCLEOTIDE SEQUENCE [LARGE SCALE GENOMIC DNA]</scope>
    <source>
        <strain evidence="2 3">Y10-2</strain>
    </source>
</reference>
<dbReference type="NCBIfam" id="NF041635">
    <property type="entry name" value="STM3941_fam"/>
    <property type="match status" value="1"/>
</dbReference>
<comment type="caution">
    <text evidence="2">The sequence shown here is derived from an EMBL/GenBank/DDBJ whole genome shotgun (WGS) entry which is preliminary data.</text>
</comment>
<dbReference type="RefSeq" id="WP_111815924.1">
    <property type="nucleotide sequence ID" value="NZ_CBCRZQ010000005.1"/>
</dbReference>
<dbReference type="EMBL" id="VORU01000006">
    <property type="protein sequence ID" value="TXD69104.1"/>
    <property type="molecule type" value="Genomic_DNA"/>
</dbReference>